<dbReference type="Proteomes" id="UP000613974">
    <property type="component" value="Unassembled WGS sequence"/>
</dbReference>
<comment type="caution">
    <text evidence="2">The sequence shown here is derived from an EMBL/GenBank/DDBJ whole genome shotgun (WGS) entry which is preliminary data.</text>
</comment>
<protein>
    <submittedName>
        <fullName evidence="2">Uncharacterized protein</fullName>
    </submittedName>
</protein>
<evidence type="ECO:0000313" key="2">
    <source>
        <dbReference type="EMBL" id="GHI69088.1"/>
    </source>
</evidence>
<organism evidence="2 3">
    <name type="scientific">Streptomyces nojiriensis</name>
    <dbReference type="NCBI Taxonomy" id="66374"/>
    <lineage>
        <taxon>Bacteria</taxon>
        <taxon>Bacillati</taxon>
        <taxon>Actinomycetota</taxon>
        <taxon>Actinomycetes</taxon>
        <taxon>Kitasatosporales</taxon>
        <taxon>Streptomycetaceae</taxon>
        <taxon>Streptomyces</taxon>
    </lineage>
</organism>
<keyword evidence="3" id="KW-1185">Reference proteome</keyword>
<evidence type="ECO:0000256" key="1">
    <source>
        <dbReference type="SAM" id="MobiDB-lite"/>
    </source>
</evidence>
<evidence type="ECO:0000313" key="3">
    <source>
        <dbReference type="Proteomes" id="UP000613974"/>
    </source>
</evidence>
<proteinExistence type="predicted"/>
<accession>A0ABQ3SLT2</accession>
<sequence length="116" mass="12373">MVVDSNKDALGMCGDQTLGGFHAGAQGDIEVYEARDAEDIATGINSGGKVSPLRVRRRADSARAGRRTRSACQGARREGRTHLAAGAVAVQLLRVNGCPAKFTPARPWAMRLRMLP</sequence>
<reference evidence="3" key="1">
    <citation type="submission" date="2023-07" db="EMBL/GenBank/DDBJ databases">
        <title>Whole genome shotgun sequence of Streptomyces nojiriensis NBRC 13794.</title>
        <authorList>
            <person name="Komaki H."/>
            <person name="Tamura T."/>
        </authorList>
    </citation>
    <scope>NUCLEOTIDE SEQUENCE [LARGE SCALE GENOMIC DNA]</scope>
    <source>
        <strain evidence="3">NBRC 13794</strain>
    </source>
</reference>
<dbReference type="EMBL" id="BNEC01000005">
    <property type="protein sequence ID" value="GHI69088.1"/>
    <property type="molecule type" value="Genomic_DNA"/>
</dbReference>
<gene>
    <name evidence="2" type="ORF">Snoj_30060</name>
</gene>
<name>A0ABQ3SLT2_9ACTN</name>
<feature type="region of interest" description="Disordered" evidence="1">
    <location>
        <begin position="43"/>
        <end position="78"/>
    </location>
</feature>